<dbReference type="AlphaFoldDB" id="A0AAD5Y0J8"/>
<proteinExistence type="predicted"/>
<evidence type="ECO:0000256" key="1">
    <source>
        <dbReference type="SAM" id="MobiDB-lite"/>
    </source>
</evidence>
<protein>
    <submittedName>
        <fullName evidence="2">Uncharacterized protein</fullName>
    </submittedName>
</protein>
<accession>A0AAD5Y0J8</accession>
<feature type="region of interest" description="Disordered" evidence="1">
    <location>
        <begin position="1"/>
        <end position="21"/>
    </location>
</feature>
<comment type="caution">
    <text evidence="2">The sequence shown here is derived from an EMBL/GenBank/DDBJ whole genome shotgun (WGS) entry which is preliminary data.</text>
</comment>
<name>A0AAD5Y0J8_9FUNG</name>
<dbReference type="EMBL" id="JADGJW010000074">
    <property type="protein sequence ID" value="KAJ3224986.1"/>
    <property type="molecule type" value="Genomic_DNA"/>
</dbReference>
<gene>
    <name evidence="2" type="ORF">HK099_007534</name>
</gene>
<reference evidence="2" key="1">
    <citation type="submission" date="2020-05" db="EMBL/GenBank/DDBJ databases">
        <title>Phylogenomic resolution of chytrid fungi.</title>
        <authorList>
            <person name="Stajich J.E."/>
            <person name="Amses K."/>
            <person name="Simmons R."/>
            <person name="Seto K."/>
            <person name="Myers J."/>
            <person name="Bonds A."/>
            <person name="Quandt C.A."/>
            <person name="Barry K."/>
            <person name="Liu P."/>
            <person name="Grigoriev I."/>
            <person name="Longcore J.E."/>
            <person name="James T.Y."/>
        </authorList>
    </citation>
    <scope>NUCLEOTIDE SEQUENCE</scope>
    <source>
        <strain evidence="2">JEL0476</strain>
    </source>
</reference>
<evidence type="ECO:0000313" key="3">
    <source>
        <dbReference type="Proteomes" id="UP001211065"/>
    </source>
</evidence>
<feature type="compositionally biased region" description="Polar residues" evidence="1">
    <location>
        <begin position="7"/>
        <end position="18"/>
    </location>
</feature>
<dbReference type="Proteomes" id="UP001211065">
    <property type="component" value="Unassembled WGS sequence"/>
</dbReference>
<keyword evidence="3" id="KW-1185">Reference proteome</keyword>
<sequence>MGLTDVLSGTTHKQNSGTPGPIASFIDGQLENLKPTLLPLYQNGIKKFQITVLDRLEDALDGDQKASEPFVDQPGIMDNITHGIQTTADYLNPVVQFRKNLPTLKKEFGEVLERKHAPVAQQFVDISVTQARQFLVEHINLTEIGTGIKGKVSGFFHKLTGHKKHEDHPAAVIDSGAGKTKAVVDEKNENVVIKDKPAERQAAPDETKDDGGMFGFNRIVSTTLDGGIENIKVRVKDQMHDVLYDVEENLYEDMPEGLQSIFDVIFGGNPFDSDLERERSEVDKDSNNPLVQFRRSMRLKLNKLLEEEHINLENQCIHEFKIAIRSQFGLATEE</sequence>
<organism evidence="2 3">
    <name type="scientific">Clydaea vesicula</name>
    <dbReference type="NCBI Taxonomy" id="447962"/>
    <lineage>
        <taxon>Eukaryota</taxon>
        <taxon>Fungi</taxon>
        <taxon>Fungi incertae sedis</taxon>
        <taxon>Chytridiomycota</taxon>
        <taxon>Chytridiomycota incertae sedis</taxon>
        <taxon>Chytridiomycetes</taxon>
        <taxon>Lobulomycetales</taxon>
        <taxon>Lobulomycetaceae</taxon>
        <taxon>Clydaea</taxon>
    </lineage>
</organism>
<evidence type="ECO:0000313" key="2">
    <source>
        <dbReference type="EMBL" id="KAJ3224986.1"/>
    </source>
</evidence>